<dbReference type="AlphaFoldDB" id="I0YIR2"/>
<gene>
    <name evidence="2" type="ORF">COCSUDRAFT_60473</name>
</gene>
<evidence type="ECO:0000256" key="1">
    <source>
        <dbReference type="SAM" id="Phobius"/>
    </source>
</evidence>
<comment type="caution">
    <text evidence="2">The sequence shown here is derived from an EMBL/GenBank/DDBJ whole genome shotgun (WGS) entry which is preliminary data.</text>
</comment>
<feature type="transmembrane region" description="Helical" evidence="1">
    <location>
        <begin position="131"/>
        <end position="150"/>
    </location>
</feature>
<dbReference type="Proteomes" id="UP000007264">
    <property type="component" value="Unassembled WGS sequence"/>
</dbReference>
<sequence length="223" mass="24700">MAKKTYVTFLFSFLLKAFSLGSFLVGIGFITFGCVLQSPPKNFVPGALVAIGCFTILSSAVGYFGSQFRPVFLSIYLIAGTFATTLQLMLVLGIFAAQERVADEIEKADSISGVKHFDKAYLIEKLEVGKWIFLWVVLAEGGSLVLATIMRCMGEMQGRYEGMEAEEADQLRAMEIQSIKGGLGSRGEEQGFGRLAGKMNKKYGKHSQVDFYEGQRWYNIFNK</sequence>
<organism evidence="2 3">
    <name type="scientific">Coccomyxa subellipsoidea (strain C-169)</name>
    <name type="common">Green microalga</name>
    <dbReference type="NCBI Taxonomy" id="574566"/>
    <lineage>
        <taxon>Eukaryota</taxon>
        <taxon>Viridiplantae</taxon>
        <taxon>Chlorophyta</taxon>
        <taxon>core chlorophytes</taxon>
        <taxon>Trebouxiophyceae</taxon>
        <taxon>Trebouxiophyceae incertae sedis</taxon>
        <taxon>Coccomyxaceae</taxon>
        <taxon>Coccomyxa</taxon>
        <taxon>Coccomyxa subellipsoidea</taxon>
    </lineage>
</organism>
<dbReference type="PROSITE" id="PS51257">
    <property type="entry name" value="PROKAR_LIPOPROTEIN"/>
    <property type="match status" value="1"/>
</dbReference>
<name>I0YIR2_COCSC</name>
<feature type="transmembrane region" description="Helical" evidence="1">
    <location>
        <begin position="7"/>
        <end position="31"/>
    </location>
</feature>
<keyword evidence="1" id="KW-1133">Transmembrane helix</keyword>
<dbReference type="KEGG" id="csl:COCSUDRAFT_60473"/>
<dbReference type="EMBL" id="AGSI01000025">
    <property type="protein sequence ID" value="EIE18281.1"/>
    <property type="molecule type" value="Genomic_DNA"/>
</dbReference>
<keyword evidence="3" id="KW-1185">Reference proteome</keyword>
<dbReference type="PANTHER" id="PTHR39113:SF1">
    <property type="entry name" value="MEMBRANE LIPOPROTEIN"/>
    <property type="match status" value="1"/>
</dbReference>
<dbReference type="RefSeq" id="XP_005642825.1">
    <property type="nucleotide sequence ID" value="XM_005642768.1"/>
</dbReference>
<dbReference type="OrthoDB" id="513569at2759"/>
<feature type="transmembrane region" description="Helical" evidence="1">
    <location>
        <begin position="43"/>
        <end position="64"/>
    </location>
</feature>
<feature type="transmembrane region" description="Helical" evidence="1">
    <location>
        <begin position="71"/>
        <end position="97"/>
    </location>
</feature>
<dbReference type="GeneID" id="17036188"/>
<accession>I0YIR2</accession>
<evidence type="ECO:0000313" key="3">
    <source>
        <dbReference type="Proteomes" id="UP000007264"/>
    </source>
</evidence>
<proteinExistence type="predicted"/>
<evidence type="ECO:0000313" key="2">
    <source>
        <dbReference type="EMBL" id="EIE18281.1"/>
    </source>
</evidence>
<keyword evidence="1" id="KW-0812">Transmembrane</keyword>
<reference evidence="2 3" key="1">
    <citation type="journal article" date="2012" name="Genome Biol.">
        <title>The genome of the polar eukaryotic microalga coccomyxa subellipsoidea reveals traits of cold adaptation.</title>
        <authorList>
            <person name="Blanc G."/>
            <person name="Agarkova I."/>
            <person name="Grimwood J."/>
            <person name="Kuo A."/>
            <person name="Brueggeman A."/>
            <person name="Dunigan D."/>
            <person name="Gurnon J."/>
            <person name="Ladunga I."/>
            <person name="Lindquist E."/>
            <person name="Lucas S."/>
            <person name="Pangilinan J."/>
            <person name="Proschold T."/>
            <person name="Salamov A."/>
            <person name="Schmutz J."/>
            <person name="Weeks D."/>
            <person name="Yamada T."/>
            <person name="Claverie J.M."/>
            <person name="Grigoriev I."/>
            <person name="Van Etten J."/>
            <person name="Lomsadze A."/>
            <person name="Borodovsky M."/>
        </authorList>
    </citation>
    <scope>NUCLEOTIDE SEQUENCE [LARGE SCALE GENOMIC DNA]</scope>
    <source>
        <strain evidence="2 3">C-169</strain>
    </source>
</reference>
<dbReference type="PANTHER" id="PTHR39113">
    <property type="entry name" value="MEMBRANE LIPOPROTEIN-RELATED"/>
    <property type="match status" value="1"/>
</dbReference>
<dbReference type="eggNOG" id="ENOG502SZ91">
    <property type="taxonomic scope" value="Eukaryota"/>
</dbReference>
<protein>
    <submittedName>
        <fullName evidence="2">Uncharacterized protein</fullName>
    </submittedName>
</protein>
<keyword evidence="1" id="KW-0472">Membrane</keyword>